<name>Q6R7S2_PECGU</name>
<feature type="transmembrane region" description="Helical" evidence="1">
    <location>
        <begin position="12"/>
        <end position="36"/>
    </location>
</feature>
<organism evidence="2">
    <name type="scientific">Pectinaria gouldii</name>
    <name type="common">Trumpet worm</name>
    <name type="synonym">Ice-cream cone worm</name>
    <dbReference type="NCBI Taxonomy" id="260746"/>
    <lineage>
        <taxon>Eukaryota</taxon>
        <taxon>Metazoa</taxon>
        <taxon>Spiralia</taxon>
        <taxon>Lophotrochozoa</taxon>
        <taxon>Annelida</taxon>
        <taxon>Polychaeta</taxon>
        <taxon>Sedentaria</taxon>
        <taxon>Canalipalpata</taxon>
        <taxon>Terebellida</taxon>
        <taxon>Terebelliformia</taxon>
        <taxon>Pectinariidae</taxon>
        <taxon>Pectinaria</taxon>
    </lineage>
</organism>
<keyword evidence="1" id="KW-0472">Membrane</keyword>
<keyword evidence="1" id="KW-0812">Transmembrane</keyword>
<evidence type="ECO:0000313" key="2">
    <source>
        <dbReference type="EMBL" id="AAR99072.1"/>
    </source>
</evidence>
<reference evidence="2" key="1">
    <citation type="submission" date="2003-12" db="EMBL/GenBank/DDBJ databases">
        <title>Pectinaria gouldii mRNA sequence, clone CH25.</title>
        <authorList>
            <person name="Deutsch T.M."/>
            <person name="Guehrn K.M."/>
            <person name="Tauer T.J."/>
        </authorList>
    </citation>
    <scope>NUCLEOTIDE SEQUENCE</scope>
</reference>
<dbReference type="AlphaFoldDB" id="Q6R7S2"/>
<proteinExistence type="evidence at transcript level"/>
<dbReference type="EMBL" id="AY508976">
    <property type="protein sequence ID" value="AAR99072.1"/>
    <property type="molecule type" value="mRNA"/>
</dbReference>
<protein>
    <submittedName>
        <fullName evidence="2">Uncharacterized protein</fullName>
    </submittedName>
</protein>
<keyword evidence="1" id="KW-1133">Transmembrane helix</keyword>
<sequence>MPLTAMAVMDTTMAMAITMVTMVDMAMATGAMAMATGDMAMATGDMATATGATSIRYPGGDKLYPYDFCWTRNRIHQLPTSRDIWLNLCIRILFE</sequence>
<evidence type="ECO:0000256" key="1">
    <source>
        <dbReference type="SAM" id="Phobius"/>
    </source>
</evidence>
<accession>Q6R7S2</accession>